<organism evidence="1">
    <name type="scientific">Arundo donax</name>
    <name type="common">Giant reed</name>
    <name type="synonym">Donax arundinaceus</name>
    <dbReference type="NCBI Taxonomy" id="35708"/>
    <lineage>
        <taxon>Eukaryota</taxon>
        <taxon>Viridiplantae</taxon>
        <taxon>Streptophyta</taxon>
        <taxon>Embryophyta</taxon>
        <taxon>Tracheophyta</taxon>
        <taxon>Spermatophyta</taxon>
        <taxon>Magnoliopsida</taxon>
        <taxon>Liliopsida</taxon>
        <taxon>Poales</taxon>
        <taxon>Poaceae</taxon>
        <taxon>PACMAD clade</taxon>
        <taxon>Arundinoideae</taxon>
        <taxon>Arundineae</taxon>
        <taxon>Arundo</taxon>
    </lineage>
</organism>
<evidence type="ECO:0000313" key="1">
    <source>
        <dbReference type="EMBL" id="JAD20903.1"/>
    </source>
</evidence>
<dbReference type="AlphaFoldDB" id="A0A0A8Y6Z4"/>
<accession>A0A0A8Y6Z4</accession>
<protein>
    <submittedName>
        <fullName evidence="1">Uncharacterized protein</fullName>
    </submittedName>
</protein>
<dbReference type="EMBL" id="GBRH01276992">
    <property type="protein sequence ID" value="JAD20903.1"/>
    <property type="molecule type" value="Transcribed_RNA"/>
</dbReference>
<sequence>MLWLGTVCSFLAGGGSVNRLPAGCLPGSICSVRFRLVLALAAGPAFLSISWRQLLVLFSVRHSGICAWLRKSPF</sequence>
<name>A0A0A8Y6Z4_ARUDO</name>
<reference evidence="1" key="1">
    <citation type="submission" date="2014-09" db="EMBL/GenBank/DDBJ databases">
        <authorList>
            <person name="Magalhaes I.L.F."/>
            <person name="Oliveira U."/>
            <person name="Santos F.R."/>
            <person name="Vidigal T.H.D.A."/>
            <person name="Brescovit A.D."/>
            <person name="Santos A.J."/>
        </authorList>
    </citation>
    <scope>NUCLEOTIDE SEQUENCE</scope>
    <source>
        <tissue evidence="1">Shoot tissue taken approximately 20 cm above the soil surface</tissue>
    </source>
</reference>
<proteinExistence type="predicted"/>
<reference evidence="1" key="2">
    <citation type="journal article" date="2015" name="Data Brief">
        <title>Shoot transcriptome of the giant reed, Arundo donax.</title>
        <authorList>
            <person name="Barrero R.A."/>
            <person name="Guerrero F.D."/>
            <person name="Moolhuijzen P."/>
            <person name="Goolsby J.A."/>
            <person name="Tidwell J."/>
            <person name="Bellgard S.E."/>
            <person name="Bellgard M.I."/>
        </authorList>
    </citation>
    <scope>NUCLEOTIDE SEQUENCE</scope>
    <source>
        <tissue evidence="1">Shoot tissue taken approximately 20 cm above the soil surface</tissue>
    </source>
</reference>